<dbReference type="PROSITE" id="PS51382">
    <property type="entry name" value="SPX"/>
    <property type="match status" value="1"/>
</dbReference>
<evidence type="ECO:0000259" key="1">
    <source>
        <dbReference type="PROSITE" id="PS51382"/>
    </source>
</evidence>
<dbReference type="EMBL" id="QZWG01000020">
    <property type="protein sequence ID" value="RZB42217.1"/>
    <property type="molecule type" value="Genomic_DNA"/>
</dbReference>
<evidence type="ECO:0000313" key="2">
    <source>
        <dbReference type="EMBL" id="KHN33992.1"/>
    </source>
</evidence>
<reference evidence="2" key="1">
    <citation type="submission" date="2014-07" db="EMBL/GenBank/DDBJ databases">
        <title>Identification of a novel salt tolerance gene in wild soybean by whole-genome sequencing.</title>
        <authorList>
            <person name="Lam H.-M."/>
            <person name="Qi X."/>
            <person name="Li M.-W."/>
            <person name="Liu X."/>
            <person name="Xie M."/>
            <person name="Ni M."/>
            <person name="Xu X."/>
        </authorList>
    </citation>
    <scope>NUCLEOTIDE SEQUENCE [LARGE SCALE GENOMIC DNA]</scope>
    <source>
        <tissue evidence="2">Root</tissue>
    </source>
</reference>
<dbReference type="AlphaFoldDB" id="A0A0B2RQ92"/>
<gene>
    <name evidence="3" type="ORF">D0Y65_052980</name>
    <name evidence="2" type="ORF">glysoja_043398</name>
</gene>
<dbReference type="EMBL" id="KN649311">
    <property type="protein sequence ID" value="KHN33992.1"/>
    <property type="molecule type" value="Genomic_DNA"/>
</dbReference>
<protein>
    <submittedName>
        <fullName evidence="2 3">Phosphate transporter PHO1-like 3</fullName>
    </submittedName>
</protein>
<organism evidence="2">
    <name type="scientific">Glycine soja</name>
    <name type="common">Wild soybean</name>
    <dbReference type="NCBI Taxonomy" id="3848"/>
    <lineage>
        <taxon>Eukaryota</taxon>
        <taxon>Viridiplantae</taxon>
        <taxon>Streptophyta</taxon>
        <taxon>Embryophyta</taxon>
        <taxon>Tracheophyta</taxon>
        <taxon>Spermatophyta</taxon>
        <taxon>Magnoliopsida</taxon>
        <taxon>eudicotyledons</taxon>
        <taxon>Gunneridae</taxon>
        <taxon>Pentapetalae</taxon>
        <taxon>rosids</taxon>
        <taxon>fabids</taxon>
        <taxon>Fabales</taxon>
        <taxon>Fabaceae</taxon>
        <taxon>Papilionoideae</taxon>
        <taxon>50 kb inversion clade</taxon>
        <taxon>NPAAA clade</taxon>
        <taxon>indigoferoid/millettioid clade</taxon>
        <taxon>Phaseoleae</taxon>
        <taxon>Glycine</taxon>
        <taxon>Glycine subgen. Soja</taxon>
    </lineage>
</organism>
<proteinExistence type="predicted"/>
<evidence type="ECO:0000313" key="4">
    <source>
        <dbReference type="Proteomes" id="UP000289340"/>
    </source>
</evidence>
<keyword evidence="4" id="KW-1185">Reference proteome</keyword>
<reference evidence="3 4" key="2">
    <citation type="submission" date="2018-09" db="EMBL/GenBank/DDBJ databases">
        <title>A high-quality reference genome of wild soybean provides a powerful tool to mine soybean genomes.</title>
        <authorList>
            <person name="Xie M."/>
            <person name="Chung C.Y.L."/>
            <person name="Li M.-W."/>
            <person name="Wong F.-L."/>
            <person name="Chan T.-F."/>
            <person name="Lam H.-M."/>
        </authorList>
    </citation>
    <scope>NUCLEOTIDE SEQUENCE [LARGE SCALE GENOMIC DNA]</scope>
    <source>
        <strain evidence="4">cv. W05</strain>
        <tissue evidence="3">Hypocotyl of etiolated seedlings</tissue>
    </source>
</reference>
<sequence length="70" mass="8509">MKFGKEYTSQMVPKWQDAYMNYNFQKSYLKEIQRFRQRTKPPTATPRGLRRKLTLYRAFSGLTQQKLIDE</sequence>
<accession>A0A0B2RQ92</accession>
<evidence type="ECO:0000313" key="3">
    <source>
        <dbReference type="EMBL" id="RZB42217.1"/>
    </source>
</evidence>
<feature type="domain" description="SPX" evidence="1">
    <location>
        <begin position="1"/>
        <end position="70"/>
    </location>
</feature>
<dbReference type="Pfam" id="PF03105">
    <property type="entry name" value="SPX"/>
    <property type="match status" value="1"/>
</dbReference>
<name>A0A0B2RQ92_GLYSO</name>
<dbReference type="SMR" id="A0A0B2RQ92"/>
<dbReference type="InterPro" id="IPR004331">
    <property type="entry name" value="SPX_dom"/>
</dbReference>
<dbReference type="Proteomes" id="UP000289340">
    <property type="component" value="Chromosome 20"/>
</dbReference>
<dbReference type="Proteomes" id="UP000053555">
    <property type="component" value="Unassembled WGS sequence"/>
</dbReference>